<comment type="similarity">
    <text evidence="2">Belongs to the COG2 family.</text>
</comment>
<comment type="subcellular location">
    <subcellularLocation>
        <location evidence="1">Golgi apparatus membrane</location>
        <topology evidence="1">Peripheral membrane protein</topology>
    </subcellularLocation>
</comment>
<evidence type="ECO:0000256" key="5">
    <source>
        <dbReference type="ARBA" id="ARBA00022927"/>
    </source>
</evidence>
<dbReference type="GO" id="GO:0017119">
    <property type="term" value="C:Golgi transport complex"/>
    <property type="evidence" value="ECO:0007669"/>
    <property type="project" value="TreeGrafter"/>
</dbReference>
<proteinExistence type="inferred from homology"/>
<evidence type="ECO:0000313" key="11">
    <source>
        <dbReference type="EMBL" id="KAK9821420.1"/>
    </source>
</evidence>
<keyword evidence="5" id="KW-0653">Protein transport</keyword>
<dbReference type="AlphaFoldDB" id="A0AAW1QJF2"/>
<dbReference type="GO" id="GO:0006891">
    <property type="term" value="P:intra-Golgi vesicle-mediated transport"/>
    <property type="evidence" value="ECO:0007669"/>
    <property type="project" value="TreeGrafter"/>
</dbReference>
<dbReference type="GO" id="GO:0007030">
    <property type="term" value="P:Golgi organization"/>
    <property type="evidence" value="ECO:0007669"/>
    <property type="project" value="InterPro"/>
</dbReference>
<evidence type="ECO:0000256" key="8">
    <source>
        <dbReference type="ARBA" id="ARBA00031344"/>
    </source>
</evidence>
<evidence type="ECO:0000256" key="2">
    <source>
        <dbReference type="ARBA" id="ARBA00007603"/>
    </source>
</evidence>
<evidence type="ECO:0000256" key="3">
    <source>
        <dbReference type="ARBA" id="ARBA00020977"/>
    </source>
</evidence>
<dbReference type="Pfam" id="PF12022">
    <property type="entry name" value="COG2_C"/>
    <property type="match status" value="1"/>
</dbReference>
<dbReference type="EMBL" id="JALJOU010000102">
    <property type="protein sequence ID" value="KAK9821420.1"/>
    <property type="molecule type" value="Genomic_DNA"/>
</dbReference>
<keyword evidence="6" id="KW-0333">Golgi apparatus</keyword>
<gene>
    <name evidence="11" type="ORF">WJX81_002272</name>
</gene>
<sequence>MGGTEMQARSHSSDFGAEEIFGRTREGLPLWFKPERFLEPKFEAEAFVADLRRFVPLDTLSAELEAHLATLKQRLVEVINEDYADFVSLSGKLVNVDGAVLRMQKPLLEVQTQLEVARGAVAAELEALRAGLARRQAVAQARALLELMQATAHAMSKVEKLAAEVDALGNPADDGGDSGALDARARMAERLAGEVARLNFHAARGQGLPFVEALEGRRRTAAGRLAALLGAGLAAALRRRNASARQHCLQAYAAVGDAAGAEQVVRAELVAPLVAHALAEQKAARPRAGGASADGSFPAVLAAVADAVEAGAGPLLEAALAPQSGLHAFNLLANAVLAEIDEAVAAALPGAYSPGVPSTFLTNYSAALGLLARLEKLCPGRAALAAFRGSAAHASFLRRWKLGVYASLRFQEIAGAVEAVLVEPGAPPPALAAAAPNELGLQLQAPAALHAALLRCTAPDVWVHALADKLLRLALQLVARAAAWLAAGLAARAAAAEAAAAAAAGAPGAAPGGMPPPEAPAPPDLAAGGWAVGAGAEALARLLVDVGALAAWLPDGYAQRLAPLLACAPQQAAEAAAAALDAAAESLERQAQGVAAALGAELATGCAAALRHVRAVTATYRMTTRPPPSRPSHYAAGILSPLRAFLDAPHGQALPAVTRASLAQGVVAAVAGSFAAAAGDTLVTLRRTESSLRRLKKTRAGDGAAGEAAGLSDTDKVGRQLALDAQEYGRQAEALGVATADMPEYRALMAAVAPADL</sequence>
<evidence type="ECO:0000259" key="9">
    <source>
        <dbReference type="Pfam" id="PF06148"/>
    </source>
</evidence>
<comment type="caution">
    <text evidence="11">The sequence shown here is derived from an EMBL/GenBank/DDBJ whole genome shotgun (WGS) entry which is preliminary data.</text>
</comment>
<dbReference type="PANTHER" id="PTHR12961:SF0">
    <property type="entry name" value="CONSERVED OLIGOMERIC GOLGI COMPLEX SUBUNIT 2"/>
    <property type="match status" value="1"/>
</dbReference>
<dbReference type="Proteomes" id="UP001445335">
    <property type="component" value="Unassembled WGS sequence"/>
</dbReference>
<keyword evidence="7" id="KW-0472">Membrane</keyword>
<evidence type="ECO:0000256" key="6">
    <source>
        <dbReference type="ARBA" id="ARBA00023034"/>
    </source>
</evidence>
<dbReference type="InterPro" id="IPR009316">
    <property type="entry name" value="COG2"/>
</dbReference>
<evidence type="ECO:0000256" key="1">
    <source>
        <dbReference type="ARBA" id="ARBA00004395"/>
    </source>
</evidence>
<dbReference type="PANTHER" id="PTHR12961">
    <property type="entry name" value="CONSERVED OLIGOMERIC GOLGI COMPLEX COMPONENT 2"/>
    <property type="match status" value="1"/>
</dbReference>
<keyword evidence="4" id="KW-0813">Transport</keyword>
<reference evidence="11 12" key="1">
    <citation type="journal article" date="2024" name="Nat. Commun.">
        <title>Phylogenomics reveals the evolutionary origins of lichenization in chlorophyte algae.</title>
        <authorList>
            <person name="Puginier C."/>
            <person name="Libourel C."/>
            <person name="Otte J."/>
            <person name="Skaloud P."/>
            <person name="Haon M."/>
            <person name="Grisel S."/>
            <person name="Petersen M."/>
            <person name="Berrin J.G."/>
            <person name="Delaux P.M."/>
            <person name="Dal Grande F."/>
            <person name="Keller J."/>
        </authorList>
    </citation>
    <scope>NUCLEOTIDE SEQUENCE [LARGE SCALE GENOMIC DNA]</scope>
    <source>
        <strain evidence="11 12">SAG 245.80</strain>
    </source>
</reference>
<evidence type="ECO:0000256" key="7">
    <source>
        <dbReference type="ARBA" id="ARBA00023136"/>
    </source>
</evidence>
<name>A0AAW1QJF2_9CHLO</name>
<dbReference type="InterPro" id="IPR024603">
    <property type="entry name" value="COG_complex_COG2_C"/>
</dbReference>
<feature type="domain" description="Conserved oligomeric Golgi complex subunit 2 N-terminal" evidence="9">
    <location>
        <begin position="30"/>
        <end position="103"/>
    </location>
</feature>
<dbReference type="GO" id="GO:0000139">
    <property type="term" value="C:Golgi membrane"/>
    <property type="evidence" value="ECO:0007669"/>
    <property type="project" value="UniProtKB-SubCell"/>
</dbReference>
<dbReference type="InterPro" id="IPR024602">
    <property type="entry name" value="COG_su2_N"/>
</dbReference>
<evidence type="ECO:0000259" key="10">
    <source>
        <dbReference type="Pfam" id="PF12022"/>
    </source>
</evidence>
<organism evidence="11 12">
    <name type="scientific">Elliptochloris bilobata</name>
    <dbReference type="NCBI Taxonomy" id="381761"/>
    <lineage>
        <taxon>Eukaryota</taxon>
        <taxon>Viridiplantae</taxon>
        <taxon>Chlorophyta</taxon>
        <taxon>core chlorophytes</taxon>
        <taxon>Trebouxiophyceae</taxon>
        <taxon>Trebouxiophyceae incertae sedis</taxon>
        <taxon>Elliptochloris clade</taxon>
        <taxon>Elliptochloris</taxon>
    </lineage>
</organism>
<keyword evidence="12" id="KW-1185">Reference proteome</keyword>
<evidence type="ECO:0000313" key="12">
    <source>
        <dbReference type="Proteomes" id="UP001445335"/>
    </source>
</evidence>
<feature type="domain" description="COG complex component COG2 C-terminal" evidence="10">
    <location>
        <begin position="398"/>
        <end position="725"/>
    </location>
</feature>
<dbReference type="GO" id="GO:0015031">
    <property type="term" value="P:protein transport"/>
    <property type="evidence" value="ECO:0007669"/>
    <property type="project" value="UniProtKB-KW"/>
</dbReference>
<evidence type="ECO:0000256" key="4">
    <source>
        <dbReference type="ARBA" id="ARBA00022448"/>
    </source>
</evidence>
<accession>A0AAW1QJF2</accession>
<protein>
    <recommendedName>
        <fullName evidence="3">Conserved oligomeric Golgi complex subunit 2</fullName>
    </recommendedName>
    <alternativeName>
        <fullName evidence="8">Component of oligomeric Golgi complex 2</fullName>
    </alternativeName>
</protein>
<dbReference type="Pfam" id="PF06148">
    <property type="entry name" value="COG2_N"/>
    <property type="match status" value="1"/>
</dbReference>